<reference evidence="6 7" key="1">
    <citation type="submission" date="2020-04" db="EMBL/GenBank/DDBJ databases">
        <title>Thalassotalea sp. M1531, isolated from the surface of marine red alga.</title>
        <authorList>
            <person name="Pang L."/>
            <person name="Lu D.-C."/>
        </authorList>
    </citation>
    <scope>NUCLEOTIDE SEQUENCE [LARGE SCALE GENOMIC DNA]</scope>
    <source>
        <strain evidence="6 7">M1531</strain>
    </source>
</reference>
<sequence>MAQQYWIGGFYIDLSRNQITQNNESKKLAPKALSLLTYLAQHQGSVVSQDELLAKVWQGSVVSPNTLQRSIAQLRKALGDDGKVQVYIKTHAKKGYSLECDVRWNQEVIAQEEKAPETTAIENAKFETDAAFNNANNSVAHSTNQSKAQSSTLSAQFRLLILAIVITFCVFIVLQFPTSGQTPSLKIGEIRALTATDNKELAGIYSPDGKYIVFHRYSNEFCSNNIWAKDIETQQEFQLTQNLNSYGAHSFSKDGKSLAFVQSETCTAPVTQKKCYYLMNLDFEKALIAPQKPTVLLECKNSEIRKPQWLTNNTIALLQKTTDRWKLISYSITDNESETLYQLEDGDLVDFDYSAKHDFFALFSTQSDGSYYINILKPDGKLVSSNQIIYPPEIAPFKYVYPNFSPFENQLIFSTGRQLFTLSYDGQVKNISLPIDEAMSSPVFHPDNKRLLAIKGQYDSDVISLSLKTIKKASVKNDDHFVIARSTSGEDNGIFKPNSEKIAFKSDRSGIDQLWLTDGSTPQQLSHFPIDTFLYEVHWSLDGESLLANVDKALVQVFLDGTRKTYDFEHQIDTLFDWDSEKETALSLVRIKGAIKFVELNLADATMRILNDKQVNWAQNTKDGAIVFTDHMDRFWQSGSVEDQLIEELKAQGSDKRFVIHNSDVDGDEIYGINEDFQLWSYSLHDERFNVIGDVPKNLDYLTDVNGTEVLMTLRMIARKEVVELLLDE</sequence>
<evidence type="ECO:0000256" key="2">
    <source>
        <dbReference type="ARBA" id="ARBA00023125"/>
    </source>
</evidence>
<dbReference type="AlphaFoldDB" id="A0A7Y0LDY7"/>
<dbReference type="InterPro" id="IPR016032">
    <property type="entry name" value="Sig_transdc_resp-reg_C-effctor"/>
</dbReference>
<evidence type="ECO:0000256" key="3">
    <source>
        <dbReference type="PROSITE-ProRule" id="PRU01091"/>
    </source>
</evidence>
<dbReference type="Gene3D" id="1.10.10.10">
    <property type="entry name" value="Winged helix-like DNA-binding domain superfamily/Winged helix DNA-binding domain"/>
    <property type="match status" value="1"/>
</dbReference>
<dbReference type="InterPro" id="IPR001867">
    <property type="entry name" value="OmpR/PhoB-type_DNA-bd"/>
</dbReference>
<evidence type="ECO:0000256" key="4">
    <source>
        <dbReference type="SAM" id="Phobius"/>
    </source>
</evidence>
<dbReference type="GO" id="GO:0000160">
    <property type="term" value="P:phosphorelay signal transduction system"/>
    <property type="evidence" value="ECO:0007669"/>
    <property type="project" value="InterPro"/>
</dbReference>
<keyword evidence="2 3" id="KW-0238">DNA-binding</keyword>
<keyword evidence="4" id="KW-1133">Transmembrane helix</keyword>
<dbReference type="InterPro" id="IPR011659">
    <property type="entry name" value="WD40"/>
</dbReference>
<keyword evidence="7" id="KW-1185">Reference proteome</keyword>
<feature type="transmembrane region" description="Helical" evidence="4">
    <location>
        <begin position="157"/>
        <end position="176"/>
    </location>
</feature>
<dbReference type="SMART" id="SM00862">
    <property type="entry name" value="Trans_reg_C"/>
    <property type="match status" value="1"/>
</dbReference>
<organism evidence="6 7">
    <name type="scientific">Thalassotalea algicola</name>
    <dbReference type="NCBI Taxonomy" id="2716224"/>
    <lineage>
        <taxon>Bacteria</taxon>
        <taxon>Pseudomonadati</taxon>
        <taxon>Pseudomonadota</taxon>
        <taxon>Gammaproteobacteria</taxon>
        <taxon>Alteromonadales</taxon>
        <taxon>Colwelliaceae</taxon>
        <taxon>Thalassotalea</taxon>
    </lineage>
</organism>
<accession>A0A7Y0LDY7</accession>
<evidence type="ECO:0000313" key="7">
    <source>
        <dbReference type="Proteomes" id="UP000568664"/>
    </source>
</evidence>
<dbReference type="Pfam" id="PF00486">
    <property type="entry name" value="Trans_reg_C"/>
    <property type="match status" value="1"/>
</dbReference>
<dbReference type="CDD" id="cd00383">
    <property type="entry name" value="trans_reg_C"/>
    <property type="match status" value="1"/>
</dbReference>
<feature type="domain" description="OmpR/PhoB-type" evidence="5">
    <location>
        <begin position="2"/>
        <end position="100"/>
    </location>
</feature>
<dbReference type="GO" id="GO:0003677">
    <property type="term" value="F:DNA binding"/>
    <property type="evidence" value="ECO:0007669"/>
    <property type="project" value="UniProtKB-UniRule"/>
</dbReference>
<evidence type="ECO:0000259" key="5">
    <source>
        <dbReference type="PROSITE" id="PS51755"/>
    </source>
</evidence>
<feature type="DNA-binding region" description="OmpR/PhoB-type" evidence="3">
    <location>
        <begin position="2"/>
        <end position="100"/>
    </location>
</feature>
<dbReference type="PROSITE" id="PS51755">
    <property type="entry name" value="OMPR_PHOB"/>
    <property type="match status" value="1"/>
</dbReference>
<dbReference type="SUPFAM" id="SSF46894">
    <property type="entry name" value="C-terminal effector domain of the bipartite response regulators"/>
    <property type="match status" value="1"/>
</dbReference>
<dbReference type="Pfam" id="PF07676">
    <property type="entry name" value="PD40"/>
    <property type="match status" value="2"/>
</dbReference>
<comment type="similarity">
    <text evidence="1">Belongs to the TolB family.</text>
</comment>
<dbReference type="SUPFAM" id="SSF82171">
    <property type="entry name" value="DPP6 N-terminal domain-like"/>
    <property type="match status" value="1"/>
</dbReference>
<keyword evidence="4" id="KW-0812">Transmembrane</keyword>
<name>A0A7Y0LDY7_9GAMM</name>
<dbReference type="InterPro" id="IPR011042">
    <property type="entry name" value="6-blade_b-propeller_TolB-like"/>
</dbReference>
<proteinExistence type="inferred from homology"/>
<gene>
    <name evidence="6" type="ORF">HII17_14635</name>
</gene>
<dbReference type="PANTHER" id="PTHR36842">
    <property type="entry name" value="PROTEIN TOLB HOMOLOG"/>
    <property type="match status" value="1"/>
</dbReference>
<comment type="caution">
    <text evidence="6">The sequence shown here is derived from an EMBL/GenBank/DDBJ whole genome shotgun (WGS) entry which is preliminary data.</text>
</comment>
<evidence type="ECO:0000256" key="1">
    <source>
        <dbReference type="ARBA" id="ARBA00009820"/>
    </source>
</evidence>
<dbReference type="Proteomes" id="UP000568664">
    <property type="component" value="Unassembled WGS sequence"/>
</dbReference>
<dbReference type="Gene3D" id="2.120.10.30">
    <property type="entry name" value="TolB, C-terminal domain"/>
    <property type="match status" value="2"/>
</dbReference>
<dbReference type="EMBL" id="JABBXH010000004">
    <property type="protein sequence ID" value="NMP32790.1"/>
    <property type="molecule type" value="Genomic_DNA"/>
</dbReference>
<keyword evidence="4" id="KW-0472">Membrane</keyword>
<dbReference type="GO" id="GO:0006355">
    <property type="term" value="P:regulation of DNA-templated transcription"/>
    <property type="evidence" value="ECO:0007669"/>
    <property type="project" value="InterPro"/>
</dbReference>
<evidence type="ECO:0000313" key="6">
    <source>
        <dbReference type="EMBL" id="NMP32790.1"/>
    </source>
</evidence>
<protein>
    <submittedName>
        <fullName evidence="6">Transcriptional regulator</fullName>
    </submittedName>
</protein>
<dbReference type="RefSeq" id="WP_169076089.1">
    <property type="nucleotide sequence ID" value="NZ_JABBXH010000004.1"/>
</dbReference>
<dbReference type="InterPro" id="IPR036388">
    <property type="entry name" value="WH-like_DNA-bd_sf"/>
</dbReference>